<organism evidence="7 8">
    <name type="scientific">Bacillus amyloliquefaciens (strain ATCC 23350 / DSM 7 / BCRC 11601 / CCUG 28519 / NBRC 15535 / NRRL B-14393 / F)</name>
    <dbReference type="NCBI Taxonomy" id="692420"/>
    <lineage>
        <taxon>Bacteria</taxon>
        <taxon>Bacillati</taxon>
        <taxon>Bacillota</taxon>
        <taxon>Bacilli</taxon>
        <taxon>Bacillales</taxon>
        <taxon>Bacillaceae</taxon>
        <taxon>Bacillus</taxon>
        <taxon>Bacillus amyloliquefaciens group</taxon>
    </lineage>
</organism>
<feature type="domain" description="PurE" evidence="6">
    <location>
        <begin position="3"/>
        <end position="154"/>
    </location>
</feature>
<comment type="catalytic activity">
    <reaction evidence="3 4">
        <text>5-carboxyamino-1-(5-phospho-D-ribosyl)imidazole + H(+) = 5-amino-1-(5-phospho-D-ribosyl)imidazole-4-carboxylate</text>
        <dbReference type="Rhea" id="RHEA:13193"/>
        <dbReference type="ChEBI" id="CHEBI:15378"/>
        <dbReference type="ChEBI" id="CHEBI:58730"/>
        <dbReference type="ChEBI" id="CHEBI:77657"/>
        <dbReference type="EC" id="5.4.99.18"/>
    </reaction>
</comment>
<comment type="function">
    <text evidence="3 4">Catalyzes the conversion of N5-carboxyaminoimidazole ribonucleotide (N5-CAIR) to 4-carboxy-5-aminoimidazole ribonucleotide (CAIR).</text>
</comment>
<evidence type="ECO:0000313" key="7">
    <source>
        <dbReference type="EMBL" id="CBI41762.1"/>
    </source>
</evidence>
<dbReference type="Proteomes" id="UP000006562">
    <property type="component" value="Chromosome"/>
</dbReference>
<dbReference type="PANTHER" id="PTHR23046">
    <property type="entry name" value="PHOSPHORIBOSYLAMINOIMIDAZOLE CARBOXYLASE CATALYTIC SUBUNIT"/>
    <property type="match status" value="1"/>
</dbReference>
<keyword evidence="1 3" id="KW-0658">Purine biosynthesis</keyword>
<reference evidence="7 8" key="1">
    <citation type="journal article" date="2011" name="Int. J. Syst. Evol. Microbiol.">
        <title>Relationship of Bacillus amyloliquefaciens clades associated with strains DSM 7T and FZB42T: a proposal for Bacillus amyloliquefaciens subsp. amyloliquefaciens subsp. nov. and Bacillus amyloliquefaciens subsp. plantarum subsp. nov. based on complete genome sequence comparisons.</title>
        <authorList>
            <person name="Borriss R."/>
            <person name="Chen X.H."/>
            <person name="Rueckert C."/>
            <person name="Blom J."/>
            <person name="Becker A."/>
            <person name="Baumgarth B."/>
            <person name="Fan B."/>
            <person name="Pukall R."/>
            <person name="Schumann P."/>
            <person name="Sproer C."/>
            <person name="Junge H."/>
            <person name="Vater J."/>
            <person name="Puhler A."/>
            <person name="Klenk H.P."/>
        </authorList>
    </citation>
    <scope>NUCLEOTIDE SEQUENCE [LARGE SCALE GENOMIC DNA]</scope>
    <source>
        <strain evidence="8">DSM 7</strain>
    </source>
</reference>
<dbReference type="InterPro" id="IPR024694">
    <property type="entry name" value="PurE_prokaryotes"/>
</dbReference>
<dbReference type="Gene3D" id="3.40.50.1970">
    <property type="match status" value="1"/>
</dbReference>
<evidence type="ECO:0000256" key="1">
    <source>
        <dbReference type="ARBA" id="ARBA00022755"/>
    </source>
</evidence>
<dbReference type="EC" id="5.4.99.18" evidence="3 4"/>
<protein>
    <recommendedName>
        <fullName evidence="3 4">N5-carboxyaminoimidazole ribonucleotide mutase</fullName>
        <shortName evidence="3 4">N5-CAIR mutase</shortName>
        <ecNumber evidence="3 4">5.4.99.18</ecNumber>
    </recommendedName>
    <alternativeName>
        <fullName evidence="3">5-(carboxyamino)imidazole ribonucleotide mutase</fullName>
    </alternativeName>
</protein>
<evidence type="ECO:0000256" key="3">
    <source>
        <dbReference type="HAMAP-Rule" id="MF_01929"/>
    </source>
</evidence>
<name>A0A9P1JF01_BACAS</name>
<evidence type="ECO:0000256" key="5">
    <source>
        <dbReference type="PIRSR" id="PIRSR001338-1"/>
    </source>
</evidence>
<dbReference type="HAMAP" id="MF_01929">
    <property type="entry name" value="PurE_classI"/>
    <property type="match status" value="1"/>
</dbReference>
<dbReference type="AlphaFoldDB" id="A0A9P1JF01"/>
<dbReference type="RefSeq" id="WP_013351274.1">
    <property type="nucleotide sequence ID" value="NC_014551.1"/>
</dbReference>
<feature type="binding site" evidence="3 5">
    <location>
        <position position="14"/>
    </location>
    <ligand>
        <name>substrate</name>
    </ligand>
</feature>
<keyword evidence="8" id="KW-1185">Reference proteome</keyword>
<dbReference type="GO" id="GO:0034023">
    <property type="term" value="F:5-(carboxyamino)imidazole ribonucleotide mutase activity"/>
    <property type="evidence" value="ECO:0007669"/>
    <property type="project" value="UniProtKB-UniRule"/>
</dbReference>
<sequence length="162" mass="16932">MQPLAGIIMGSTSDWETMKHACDILDELHIPYEKQVVSAHRTPDLMFEYAESARSRGLKVIIAGAGGAAHLPGMTAAKTTLPVIGVPVQTKSLNGLDSLLSIVQMPGGVPVATTAIGKAGAVNAGLLAAQILSAFDDDIADKLEARRNATKQTVLESSDQLV</sequence>
<keyword evidence="7" id="KW-0456">Lyase</keyword>
<dbReference type="InterPro" id="IPR033747">
    <property type="entry name" value="PurE_ClassI"/>
</dbReference>
<dbReference type="SUPFAM" id="SSF52255">
    <property type="entry name" value="N5-CAIR mutase (phosphoribosylaminoimidazole carboxylase, PurE)"/>
    <property type="match status" value="1"/>
</dbReference>
<keyword evidence="2 3" id="KW-0413">Isomerase</keyword>
<gene>
    <name evidence="3 7" type="primary">purE</name>
    <name evidence="7" type="ordered locus">BAMF_0636</name>
</gene>
<comment type="similarity">
    <text evidence="3">Belongs to the AIR carboxylase family. Class I subfamily.</text>
</comment>
<evidence type="ECO:0000259" key="6">
    <source>
        <dbReference type="SMART" id="SM01001"/>
    </source>
</evidence>
<dbReference type="PIRSF" id="PIRSF001338">
    <property type="entry name" value="AIR_carboxylase"/>
    <property type="match status" value="1"/>
</dbReference>
<dbReference type="InterPro" id="IPR000031">
    <property type="entry name" value="PurE_dom"/>
</dbReference>
<dbReference type="GO" id="GO:0006189">
    <property type="term" value="P:'de novo' IMP biosynthetic process"/>
    <property type="evidence" value="ECO:0007669"/>
    <property type="project" value="UniProtKB-UniRule"/>
</dbReference>
<reference evidence="8" key="2">
    <citation type="journal article" date="2011" name="J. Biotechnol.">
        <title>Genome sequence of B. amyloliquefaciens type strain DSM7(T) reveals differences to plant-associated B. amyloliquefaciens FZB42.</title>
        <authorList>
            <person name="Ruckert C."/>
            <person name="Blom J."/>
            <person name="Chen X."/>
            <person name="Reva O."/>
            <person name="Borriss R."/>
        </authorList>
    </citation>
    <scope>NUCLEOTIDE SEQUENCE [LARGE SCALE GENOMIC DNA]</scope>
    <source>
        <strain evidence="8">DSM 7</strain>
    </source>
</reference>
<evidence type="ECO:0000256" key="4">
    <source>
        <dbReference type="PIRNR" id="PIRNR001338"/>
    </source>
</evidence>
<dbReference type="PANTHER" id="PTHR23046:SF2">
    <property type="entry name" value="PHOSPHORIBOSYLAMINOIMIDAZOLE CARBOXYLASE"/>
    <property type="match status" value="1"/>
</dbReference>
<dbReference type="EMBL" id="FN597644">
    <property type="protein sequence ID" value="CBI41762.1"/>
    <property type="molecule type" value="Genomic_DNA"/>
</dbReference>
<dbReference type="Pfam" id="PF00731">
    <property type="entry name" value="AIRC"/>
    <property type="match status" value="1"/>
</dbReference>
<proteinExistence type="inferred from homology"/>
<dbReference type="KEGG" id="bao:BAMF_0636"/>
<feature type="binding site" evidence="3 5">
    <location>
        <position position="41"/>
    </location>
    <ligand>
        <name>substrate</name>
    </ligand>
</feature>
<dbReference type="NCBIfam" id="TIGR01162">
    <property type="entry name" value="purE"/>
    <property type="match status" value="1"/>
</dbReference>
<feature type="binding site" evidence="3 5">
    <location>
        <position position="11"/>
    </location>
    <ligand>
        <name>substrate</name>
    </ligand>
</feature>
<dbReference type="GO" id="GO:0016829">
    <property type="term" value="F:lyase activity"/>
    <property type="evidence" value="ECO:0007669"/>
    <property type="project" value="UniProtKB-KW"/>
</dbReference>
<dbReference type="SMART" id="SM01001">
    <property type="entry name" value="AIRC"/>
    <property type="match status" value="1"/>
</dbReference>
<evidence type="ECO:0000313" key="8">
    <source>
        <dbReference type="Proteomes" id="UP000006562"/>
    </source>
</evidence>
<accession>A0A9P1JF01</accession>
<comment type="pathway">
    <text evidence="3 4">Purine metabolism; IMP biosynthesis via de novo pathway; 5-amino-1-(5-phospho-D-ribosyl)imidazole-4-carboxylate from 5-amino-1-(5-phospho-D-ribosyl)imidazole (N5-CAIR route): step 2/2.</text>
</comment>
<evidence type="ECO:0000256" key="2">
    <source>
        <dbReference type="ARBA" id="ARBA00023235"/>
    </source>
</evidence>